<comment type="caution">
    <text evidence="1">The sequence shown here is derived from an EMBL/GenBank/DDBJ whole genome shotgun (WGS) entry which is preliminary data.</text>
</comment>
<evidence type="ECO:0000313" key="2">
    <source>
        <dbReference type="Proteomes" id="UP001060215"/>
    </source>
</evidence>
<gene>
    <name evidence="1" type="ORF">LOK49_LG14G02124</name>
</gene>
<accession>A0ACC0F914</accession>
<protein>
    <submittedName>
        <fullName evidence="1">Phosphatidylinositol 4-kinase alpha 1</fullName>
    </submittedName>
</protein>
<proteinExistence type="predicted"/>
<organism evidence="1 2">
    <name type="scientific">Camellia lanceoleosa</name>
    <dbReference type="NCBI Taxonomy" id="1840588"/>
    <lineage>
        <taxon>Eukaryota</taxon>
        <taxon>Viridiplantae</taxon>
        <taxon>Streptophyta</taxon>
        <taxon>Embryophyta</taxon>
        <taxon>Tracheophyta</taxon>
        <taxon>Spermatophyta</taxon>
        <taxon>Magnoliopsida</taxon>
        <taxon>eudicotyledons</taxon>
        <taxon>Gunneridae</taxon>
        <taxon>Pentapetalae</taxon>
        <taxon>asterids</taxon>
        <taxon>Ericales</taxon>
        <taxon>Theaceae</taxon>
        <taxon>Camellia</taxon>
    </lineage>
</organism>
<sequence>MLCQHEADRLEVWAQPVNSKENTSEKWIEYARIAFSVDPQIALSLASRFPTNTFLKAKMTPAGSGMMGSGKTTVGKVLFEALAYSFVDRHTALAYSIARETAGPLLYLSESFTLNQA</sequence>
<reference evidence="1 2" key="1">
    <citation type="journal article" date="2022" name="Plant J.">
        <title>Chromosome-level genome of Camellia lanceoleosa provides a valuable resource for understanding genome evolution and self-incompatibility.</title>
        <authorList>
            <person name="Gong W."/>
            <person name="Xiao S."/>
            <person name="Wang L."/>
            <person name="Liao Z."/>
            <person name="Chang Y."/>
            <person name="Mo W."/>
            <person name="Hu G."/>
            <person name="Li W."/>
            <person name="Zhao G."/>
            <person name="Zhu H."/>
            <person name="Hu X."/>
            <person name="Ji K."/>
            <person name="Xiang X."/>
            <person name="Song Q."/>
            <person name="Yuan D."/>
            <person name="Jin S."/>
            <person name="Zhang L."/>
        </authorList>
    </citation>
    <scope>NUCLEOTIDE SEQUENCE [LARGE SCALE GENOMIC DNA]</scope>
    <source>
        <strain evidence="1">SQ_2022a</strain>
    </source>
</reference>
<name>A0ACC0F914_9ERIC</name>
<keyword evidence="2" id="KW-1185">Reference proteome</keyword>
<dbReference type="EMBL" id="CM045772">
    <property type="protein sequence ID" value="KAI7985134.1"/>
    <property type="molecule type" value="Genomic_DNA"/>
</dbReference>
<dbReference type="Proteomes" id="UP001060215">
    <property type="component" value="Chromosome 15"/>
</dbReference>
<evidence type="ECO:0000313" key="1">
    <source>
        <dbReference type="EMBL" id="KAI7985134.1"/>
    </source>
</evidence>